<keyword evidence="1" id="KW-0175">Coiled coil</keyword>
<protein>
    <submittedName>
        <fullName evidence="2">Uncharacterized protein</fullName>
    </submittedName>
</protein>
<dbReference type="Proteomes" id="UP001431209">
    <property type="component" value="Unassembled WGS sequence"/>
</dbReference>
<keyword evidence="3" id="KW-1185">Reference proteome</keyword>
<organism evidence="2 3">
    <name type="scientific">Acrasis kona</name>
    <dbReference type="NCBI Taxonomy" id="1008807"/>
    <lineage>
        <taxon>Eukaryota</taxon>
        <taxon>Discoba</taxon>
        <taxon>Heterolobosea</taxon>
        <taxon>Tetramitia</taxon>
        <taxon>Eutetramitia</taxon>
        <taxon>Acrasidae</taxon>
        <taxon>Acrasis</taxon>
    </lineage>
</organism>
<dbReference type="EMBL" id="JAOPGA020000585">
    <property type="protein sequence ID" value="KAL0479638.1"/>
    <property type="molecule type" value="Genomic_DNA"/>
</dbReference>
<proteinExistence type="predicted"/>
<evidence type="ECO:0000313" key="2">
    <source>
        <dbReference type="EMBL" id="KAL0479638.1"/>
    </source>
</evidence>
<accession>A0AAW2YRR3</accession>
<sequence>MFPYGNISGTQKDVKAISKASISQMVQRRGVHKGLATNKSVGWSSKDCGEPDRLAIYPSFPTRIFFNYKESLNKNRKWELKDDIVQSIENEKKEKDKIRSERLVRNRKIKKEEYKESLKDQKRKQVVRASISKNEIIEESSAPEPPTPKVGWSLGKSSYSGTRYSNEEGLVVIVPHTNNVIRGLYSRQGENNYWSARWGDDAETHRRFVKQEANKLVKGSCPESYLM</sequence>
<reference evidence="2 3" key="1">
    <citation type="submission" date="2024-03" db="EMBL/GenBank/DDBJ databases">
        <title>The Acrasis kona genome and developmental transcriptomes reveal deep origins of eukaryotic multicellular pathways.</title>
        <authorList>
            <person name="Sheikh S."/>
            <person name="Fu C.-J."/>
            <person name="Brown M.W."/>
            <person name="Baldauf S.L."/>
        </authorList>
    </citation>
    <scope>NUCLEOTIDE SEQUENCE [LARGE SCALE GENOMIC DNA]</scope>
    <source>
        <strain evidence="2 3">ATCC MYA-3509</strain>
    </source>
</reference>
<name>A0AAW2YRR3_9EUKA</name>
<evidence type="ECO:0000256" key="1">
    <source>
        <dbReference type="SAM" id="Coils"/>
    </source>
</evidence>
<comment type="caution">
    <text evidence="2">The sequence shown here is derived from an EMBL/GenBank/DDBJ whole genome shotgun (WGS) entry which is preliminary data.</text>
</comment>
<gene>
    <name evidence="2" type="ORF">AKO1_010994</name>
</gene>
<evidence type="ECO:0000313" key="3">
    <source>
        <dbReference type="Proteomes" id="UP001431209"/>
    </source>
</evidence>
<feature type="coiled-coil region" evidence="1">
    <location>
        <begin position="81"/>
        <end position="124"/>
    </location>
</feature>
<dbReference type="AlphaFoldDB" id="A0AAW2YRR3"/>